<protein>
    <recommendedName>
        <fullName evidence="4">Integral membrane protein</fullName>
    </recommendedName>
</protein>
<dbReference type="KEGG" id="dni:HX89_04990"/>
<evidence type="ECO:0000313" key="2">
    <source>
        <dbReference type="EMBL" id="AIF40410.1"/>
    </source>
</evidence>
<name>A0A075JF46_9MICO</name>
<evidence type="ECO:0000256" key="1">
    <source>
        <dbReference type="SAM" id="Phobius"/>
    </source>
</evidence>
<organism evidence="2 3">
    <name type="scientific">Dermacoccus nishinomiyaensis</name>
    <dbReference type="NCBI Taxonomy" id="1274"/>
    <lineage>
        <taxon>Bacteria</taxon>
        <taxon>Bacillati</taxon>
        <taxon>Actinomycetota</taxon>
        <taxon>Actinomycetes</taxon>
        <taxon>Micrococcales</taxon>
        <taxon>Dermacoccaceae</taxon>
        <taxon>Dermacoccus</taxon>
    </lineage>
</organism>
<feature type="transmembrane region" description="Helical" evidence="1">
    <location>
        <begin position="63"/>
        <end position="84"/>
    </location>
</feature>
<feature type="transmembrane region" description="Helical" evidence="1">
    <location>
        <begin position="33"/>
        <end position="51"/>
    </location>
</feature>
<dbReference type="AlphaFoldDB" id="A0A075JF46"/>
<feature type="transmembrane region" description="Helical" evidence="1">
    <location>
        <begin position="90"/>
        <end position="110"/>
    </location>
</feature>
<dbReference type="HOGENOM" id="CLU_140382_1_0_11"/>
<proteinExistence type="predicted"/>
<dbReference type="EMBL" id="CP008889">
    <property type="protein sequence ID" value="AIF40410.1"/>
    <property type="molecule type" value="Genomic_DNA"/>
</dbReference>
<evidence type="ECO:0008006" key="4">
    <source>
        <dbReference type="Google" id="ProtNLM"/>
    </source>
</evidence>
<keyword evidence="1" id="KW-1133">Transmembrane helix</keyword>
<keyword evidence="1" id="KW-0472">Membrane</keyword>
<evidence type="ECO:0000313" key="3">
    <source>
        <dbReference type="Proteomes" id="UP000027986"/>
    </source>
</evidence>
<sequence length="117" mass="12427">MTVALLVTTCVLALLALVATVRGRPIDNPMFYLTIAIEVLLVIQLIVGIATSGSADPHMNVGVFIAYLVGLIFVLPVAGFWAIAERESRWGTAVLLVGAVGLAVMIGRLMQLWNGHA</sequence>
<gene>
    <name evidence="2" type="ORF">HX89_04990</name>
</gene>
<dbReference type="eggNOG" id="ENOG5033GN1">
    <property type="taxonomic scope" value="Bacteria"/>
</dbReference>
<dbReference type="Proteomes" id="UP000027986">
    <property type="component" value="Chromosome"/>
</dbReference>
<accession>A0A075JF46</accession>
<keyword evidence="1" id="KW-0812">Transmembrane</keyword>
<reference evidence="2 3" key="1">
    <citation type="submission" date="2014-07" db="EMBL/GenBank/DDBJ databases">
        <title>Genome Sequencing of Dermacoccus nishinomiyaensis.</title>
        <authorList>
            <person name="Hong K.W."/>
            <person name="Chan K.G."/>
        </authorList>
    </citation>
    <scope>NUCLEOTIDE SEQUENCE [LARGE SCALE GENOMIC DNA]</scope>
    <source>
        <strain evidence="2 3">M25</strain>
    </source>
</reference>
<keyword evidence="3" id="KW-1185">Reference proteome</keyword>